<keyword evidence="5" id="KW-0479">Metal-binding</keyword>
<dbReference type="GO" id="GO:0046872">
    <property type="term" value="F:metal ion binding"/>
    <property type="evidence" value="ECO:0007669"/>
    <property type="project" value="UniProtKB-KW"/>
</dbReference>
<keyword evidence="8" id="KW-0067">ATP-binding</keyword>
<dbReference type="EMBL" id="JABEMA010000545">
    <property type="protein sequence ID" value="NNH24836.1"/>
    <property type="molecule type" value="Genomic_DNA"/>
</dbReference>
<protein>
    <recommendedName>
        <fullName evidence="15">DNA ligase B</fullName>
        <ecNumber evidence="1">6.5.1.1</ecNumber>
    </recommendedName>
</protein>
<evidence type="ECO:0000256" key="8">
    <source>
        <dbReference type="ARBA" id="ARBA00022840"/>
    </source>
</evidence>
<evidence type="ECO:0000256" key="3">
    <source>
        <dbReference type="ARBA" id="ARBA00022618"/>
    </source>
</evidence>
<gene>
    <name evidence="18" type="ORF">HLB09_17410</name>
</gene>
<evidence type="ECO:0000256" key="9">
    <source>
        <dbReference type="ARBA" id="ARBA00022842"/>
    </source>
</evidence>
<dbReference type="AlphaFoldDB" id="A0A849BZM2"/>
<keyword evidence="7" id="KW-0227">DNA damage</keyword>
<keyword evidence="3" id="KW-0132">Cell division</keyword>
<dbReference type="EC" id="6.5.1.1" evidence="1"/>
<feature type="region of interest" description="Disordered" evidence="16">
    <location>
        <begin position="1"/>
        <end position="22"/>
    </location>
</feature>
<dbReference type="Pfam" id="PF04679">
    <property type="entry name" value="DNA_ligase_A_C"/>
    <property type="match status" value="1"/>
</dbReference>
<dbReference type="Gene3D" id="3.30.470.30">
    <property type="entry name" value="DNA ligase/mRNA capping enzyme"/>
    <property type="match status" value="1"/>
</dbReference>
<evidence type="ECO:0000256" key="13">
    <source>
        <dbReference type="ARBA" id="ARBA00034003"/>
    </source>
</evidence>
<dbReference type="Pfam" id="PF01068">
    <property type="entry name" value="DNA_ligase_A_M"/>
    <property type="match status" value="1"/>
</dbReference>
<feature type="compositionally biased region" description="Basic and acidic residues" evidence="16">
    <location>
        <begin position="262"/>
        <end position="273"/>
    </location>
</feature>
<keyword evidence="19" id="KW-1185">Reference proteome</keyword>
<dbReference type="GO" id="GO:0006260">
    <property type="term" value="P:DNA replication"/>
    <property type="evidence" value="ECO:0007669"/>
    <property type="project" value="UniProtKB-KW"/>
</dbReference>
<organism evidence="18 19">
    <name type="scientific">Pseudokineococcus marinus</name>
    <dbReference type="NCBI Taxonomy" id="351215"/>
    <lineage>
        <taxon>Bacteria</taxon>
        <taxon>Bacillati</taxon>
        <taxon>Actinomycetota</taxon>
        <taxon>Actinomycetes</taxon>
        <taxon>Kineosporiales</taxon>
        <taxon>Kineosporiaceae</taxon>
        <taxon>Pseudokineococcus</taxon>
    </lineage>
</organism>
<dbReference type="Proteomes" id="UP000555552">
    <property type="component" value="Unassembled WGS sequence"/>
</dbReference>
<keyword evidence="4" id="KW-0235">DNA replication</keyword>
<dbReference type="FunFam" id="2.40.50.140:FF:000163">
    <property type="entry name" value="Probable DNA ligase"/>
    <property type="match status" value="1"/>
</dbReference>
<dbReference type="InterPro" id="IPR012309">
    <property type="entry name" value="DNA_ligase_ATP-dep_C"/>
</dbReference>
<evidence type="ECO:0000256" key="4">
    <source>
        <dbReference type="ARBA" id="ARBA00022705"/>
    </source>
</evidence>
<evidence type="ECO:0000256" key="1">
    <source>
        <dbReference type="ARBA" id="ARBA00012727"/>
    </source>
</evidence>
<dbReference type="PANTHER" id="PTHR45674">
    <property type="entry name" value="DNA LIGASE 1/3 FAMILY MEMBER"/>
    <property type="match status" value="1"/>
</dbReference>
<keyword evidence="11" id="KW-0234">DNA repair</keyword>
<dbReference type="InterPro" id="IPR012340">
    <property type="entry name" value="NA-bd_OB-fold"/>
</dbReference>
<comment type="function">
    <text evidence="14">DNA ligase that seals nicks in double-stranded DNA during DNA replication, DNA recombination and DNA repair.</text>
</comment>
<evidence type="ECO:0000256" key="15">
    <source>
        <dbReference type="ARBA" id="ARBA00074842"/>
    </source>
</evidence>
<keyword evidence="9" id="KW-0460">Magnesium</keyword>
<evidence type="ECO:0000256" key="7">
    <source>
        <dbReference type="ARBA" id="ARBA00022763"/>
    </source>
</evidence>
<dbReference type="InterPro" id="IPR012310">
    <property type="entry name" value="DNA_ligase_ATP-dep_cent"/>
</dbReference>
<keyword evidence="10" id="KW-0233">DNA recombination</keyword>
<evidence type="ECO:0000256" key="14">
    <source>
        <dbReference type="ARBA" id="ARBA00054532"/>
    </source>
</evidence>
<keyword evidence="2" id="KW-0436">Ligase</keyword>
<keyword evidence="12" id="KW-0131">Cell cycle</keyword>
<evidence type="ECO:0000256" key="16">
    <source>
        <dbReference type="SAM" id="MobiDB-lite"/>
    </source>
</evidence>
<evidence type="ECO:0000256" key="10">
    <source>
        <dbReference type="ARBA" id="ARBA00023172"/>
    </source>
</evidence>
<feature type="non-terminal residue" evidence="18">
    <location>
        <position position="1"/>
    </location>
</feature>
<evidence type="ECO:0000313" key="18">
    <source>
        <dbReference type="EMBL" id="NNH24836.1"/>
    </source>
</evidence>
<dbReference type="PANTHER" id="PTHR45674:SF13">
    <property type="entry name" value="DNA LIGASE-RELATED"/>
    <property type="match status" value="1"/>
</dbReference>
<keyword evidence="6" id="KW-0547">Nucleotide-binding</keyword>
<proteinExistence type="predicted"/>
<accession>A0A849BZM2</accession>
<dbReference type="GO" id="GO:0003910">
    <property type="term" value="F:DNA ligase (ATP) activity"/>
    <property type="evidence" value="ECO:0007669"/>
    <property type="project" value="UniProtKB-EC"/>
</dbReference>
<dbReference type="Gene3D" id="2.40.50.140">
    <property type="entry name" value="Nucleic acid-binding proteins"/>
    <property type="match status" value="1"/>
</dbReference>
<dbReference type="SUPFAM" id="SSF56091">
    <property type="entry name" value="DNA ligase/mRNA capping enzyme, catalytic domain"/>
    <property type="match status" value="1"/>
</dbReference>
<evidence type="ECO:0000256" key="2">
    <source>
        <dbReference type="ARBA" id="ARBA00022598"/>
    </source>
</evidence>
<evidence type="ECO:0000256" key="5">
    <source>
        <dbReference type="ARBA" id="ARBA00022723"/>
    </source>
</evidence>
<feature type="region of interest" description="Disordered" evidence="16">
    <location>
        <begin position="245"/>
        <end position="279"/>
    </location>
</feature>
<dbReference type="InterPro" id="IPR050191">
    <property type="entry name" value="ATP-dep_DNA_ligase"/>
</dbReference>
<evidence type="ECO:0000313" key="19">
    <source>
        <dbReference type="Proteomes" id="UP000555552"/>
    </source>
</evidence>
<name>A0A849BZM2_9ACTN</name>
<evidence type="ECO:0000256" key="11">
    <source>
        <dbReference type="ARBA" id="ARBA00023204"/>
    </source>
</evidence>
<dbReference type="Gene3D" id="3.30.1490.70">
    <property type="match status" value="1"/>
</dbReference>
<comment type="caution">
    <text evidence="18">The sequence shown here is derived from an EMBL/GenBank/DDBJ whole genome shotgun (WGS) entry which is preliminary data.</text>
</comment>
<reference evidence="18 19" key="1">
    <citation type="submission" date="2020-05" db="EMBL/GenBank/DDBJ databases">
        <title>MicrobeNet Type strains.</title>
        <authorList>
            <person name="Nicholson A.C."/>
        </authorList>
    </citation>
    <scope>NUCLEOTIDE SEQUENCE [LARGE SCALE GENOMIC DNA]</scope>
    <source>
        <strain evidence="18 19">JCM 14547</strain>
    </source>
</reference>
<dbReference type="GO" id="GO:0006281">
    <property type="term" value="P:DNA repair"/>
    <property type="evidence" value="ECO:0007669"/>
    <property type="project" value="UniProtKB-KW"/>
</dbReference>
<dbReference type="GO" id="GO:0006310">
    <property type="term" value="P:DNA recombination"/>
    <property type="evidence" value="ECO:0007669"/>
    <property type="project" value="UniProtKB-KW"/>
</dbReference>
<evidence type="ECO:0000259" key="17">
    <source>
        <dbReference type="PROSITE" id="PS50160"/>
    </source>
</evidence>
<dbReference type="PROSITE" id="PS50160">
    <property type="entry name" value="DNA_LIGASE_A3"/>
    <property type="match status" value="1"/>
</dbReference>
<evidence type="ECO:0000256" key="12">
    <source>
        <dbReference type="ARBA" id="ARBA00023306"/>
    </source>
</evidence>
<comment type="catalytic activity">
    <reaction evidence="13">
        <text>ATP + (deoxyribonucleotide)n-3'-hydroxyl + 5'-phospho-(deoxyribonucleotide)m = (deoxyribonucleotide)n+m + AMP + diphosphate.</text>
        <dbReference type="EC" id="6.5.1.1"/>
    </reaction>
</comment>
<evidence type="ECO:0000256" key="6">
    <source>
        <dbReference type="ARBA" id="ARBA00022741"/>
    </source>
</evidence>
<dbReference type="SUPFAM" id="SSF50249">
    <property type="entry name" value="Nucleic acid-binding proteins"/>
    <property type="match status" value="1"/>
</dbReference>
<feature type="domain" description="ATP-dependent DNA ligase family profile" evidence="17">
    <location>
        <begin position="26"/>
        <end position="142"/>
    </location>
</feature>
<dbReference type="GO" id="GO:0051301">
    <property type="term" value="P:cell division"/>
    <property type="evidence" value="ECO:0007669"/>
    <property type="project" value="UniProtKB-KW"/>
</dbReference>
<dbReference type="GO" id="GO:0005524">
    <property type="term" value="F:ATP binding"/>
    <property type="evidence" value="ECO:0007669"/>
    <property type="project" value="UniProtKB-KW"/>
</dbReference>
<sequence>RAAGAAGPGSAQEAEGDGGGEPDLRLVLFDLLHRDGEDLLDEPLRRRRAELLRLAPSLAVPGVEASPEEPGAAEEASRDALARGHEGVVVKAADAPYAAGRRGAAWVKVKPRLTLDLVVLAAEHGSGRRRGTLSNLWLGARDPHGRFGPPGGFVMLGKTFKGLTDAMLAWQTEQLRSLAVEGDGWVVRVRPELVVEIALDGVQRSPRYPAGLALRFARVLAHRPDKPAAEADVVEAVERLHVAAGGAAGVTTEDVEDEPEDDRGGRDAGREGSGDGSAP</sequence>